<dbReference type="Proteomes" id="UP000187283">
    <property type="component" value="Unassembled WGS sequence"/>
</dbReference>
<evidence type="ECO:0000256" key="1">
    <source>
        <dbReference type="SAM" id="MobiDB-lite"/>
    </source>
</evidence>
<proteinExistence type="predicted"/>
<feature type="region of interest" description="Disordered" evidence="1">
    <location>
        <begin position="16"/>
        <end position="63"/>
    </location>
</feature>
<reference evidence="2 3" key="1">
    <citation type="submission" date="2017-01" db="EMBL/GenBank/DDBJ databases">
        <authorList>
            <person name="Mah S.A."/>
            <person name="Swanson W.J."/>
            <person name="Moy G.W."/>
            <person name="Vacquier V.D."/>
        </authorList>
    </citation>
    <scope>NUCLEOTIDE SEQUENCE [LARGE SCALE GENOMIC DNA]</scope>
    <source>
        <strain evidence="2 3">GSMNP</strain>
    </source>
</reference>
<accession>A0A1R1Y3F7</accession>
<protein>
    <submittedName>
        <fullName evidence="2">Uncharacterized protein</fullName>
    </submittedName>
</protein>
<dbReference type="EMBL" id="LSSN01001006">
    <property type="protein sequence ID" value="OMJ21438.1"/>
    <property type="molecule type" value="Genomic_DNA"/>
</dbReference>
<evidence type="ECO:0000313" key="2">
    <source>
        <dbReference type="EMBL" id="OMJ21438.1"/>
    </source>
</evidence>
<feature type="compositionally biased region" description="Polar residues" evidence="1">
    <location>
        <begin position="47"/>
        <end position="63"/>
    </location>
</feature>
<dbReference type="OrthoDB" id="5524510at2759"/>
<sequence>MQIPIAANISKPIVVRGRSPGYYPENHKLSVPPYGIPSRSNSERPTSEGPPSSGSHQNFTQASSLSFDKPISKYISPLKDPNLLYNSSEIPYNYQQSSQKQEKMVAEFSKSSSLYQNRYNPNSEYDVNAHQDYPFSPHRQNDFNISNRAQFIENSSNIRPILNQSMENENFQQQPKKGLPPYYNQNLQFYSENSNQNPPPHSSQFL</sequence>
<gene>
    <name evidence="2" type="ORF">AYI70_g3491</name>
</gene>
<evidence type="ECO:0000313" key="3">
    <source>
        <dbReference type="Proteomes" id="UP000187283"/>
    </source>
</evidence>
<organism evidence="2 3">
    <name type="scientific">Smittium culicis</name>
    <dbReference type="NCBI Taxonomy" id="133412"/>
    <lineage>
        <taxon>Eukaryota</taxon>
        <taxon>Fungi</taxon>
        <taxon>Fungi incertae sedis</taxon>
        <taxon>Zoopagomycota</taxon>
        <taxon>Kickxellomycotina</taxon>
        <taxon>Harpellomycetes</taxon>
        <taxon>Harpellales</taxon>
        <taxon>Legeriomycetaceae</taxon>
        <taxon>Smittium</taxon>
    </lineage>
</organism>
<dbReference type="AlphaFoldDB" id="A0A1R1Y3F7"/>
<keyword evidence="3" id="KW-1185">Reference proteome</keyword>
<name>A0A1R1Y3F7_9FUNG</name>
<comment type="caution">
    <text evidence="2">The sequence shown here is derived from an EMBL/GenBank/DDBJ whole genome shotgun (WGS) entry which is preliminary data.</text>
</comment>